<evidence type="ECO:0008006" key="4">
    <source>
        <dbReference type="Google" id="ProtNLM"/>
    </source>
</evidence>
<evidence type="ECO:0000313" key="3">
    <source>
        <dbReference type="Proteomes" id="UP001056648"/>
    </source>
</evidence>
<gene>
    <name evidence="2" type="ORF">NDR89_03165</name>
</gene>
<feature type="compositionally biased region" description="Polar residues" evidence="1">
    <location>
        <begin position="101"/>
        <end position="115"/>
    </location>
</feature>
<evidence type="ECO:0000313" key="2">
    <source>
        <dbReference type="EMBL" id="USE78061.1"/>
    </source>
</evidence>
<organism evidence="2 3">
    <name type="scientific">Cupriavidus gilardii</name>
    <dbReference type="NCBI Taxonomy" id="82541"/>
    <lineage>
        <taxon>Bacteria</taxon>
        <taxon>Pseudomonadati</taxon>
        <taxon>Pseudomonadota</taxon>
        <taxon>Betaproteobacteria</taxon>
        <taxon>Burkholderiales</taxon>
        <taxon>Burkholderiaceae</taxon>
        <taxon>Cupriavidus</taxon>
    </lineage>
</organism>
<name>A0ABY4VLF9_9BURK</name>
<evidence type="ECO:0000256" key="1">
    <source>
        <dbReference type="SAM" id="MobiDB-lite"/>
    </source>
</evidence>
<dbReference type="EMBL" id="CP098735">
    <property type="protein sequence ID" value="USE78061.1"/>
    <property type="molecule type" value="Genomic_DNA"/>
</dbReference>
<keyword evidence="3" id="KW-1185">Reference proteome</keyword>
<sequence>MLTETGELLYGAEYPAGSGQLHYDFELRLPTIDDNIAAIDEVGATSTLRLNVAMLARCLVRLGDIPAEAITAKLVGGLVDEDYDVLVEKREALKKKRRRASATSPTTGQPSSSLGDTAFPSPASAS</sequence>
<dbReference type="Proteomes" id="UP001056648">
    <property type="component" value="Chromosome 1"/>
</dbReference>
<accession>A0ABY4VLF9</accession>
<feature type="region of interest" description="Disordered" evidence="1">
    <location>
        <begin position="93"/>
        <end position="126"/>
    </location>
</feature>
<dbReference type="RefSeq" id="WP_174107034.1">
    <property type="nucleotide sequence ID" value="NZ_CP098735.1"/>
</dbReference>
<proteinExistence type="predicted"/>
<reference evidence="2" key="1">
    <citation type="submission" date="2022-06" db="EMBL/GenBank/DDBJ databases">
        <title>Complete genome sequence and characterization of Cupriavidus gilardii QJ1 isolated from contaminating cells.</title>
        <authorList>
            <person name="Qi J."/>
        </authorList>
    </citation>
    <scope>NUCLEOTIDE SEQUENCE</scope>
    <source>
        <strain evidence="2">QJ1</strain>
    </source>
</reference>
<protein>
    <recommendedName>
        <fullName evidence="4">Phage tail assembly protein</fullName>
    </recommendedName>
</protein>